<dbReference type="PANTHER" id="PTHR10579">
    <property type="entry name" value="CALCIUM-ACTIVATED CHLORIDE CHANNEL REGULATOR"/>
    <property type="match status" value="1"/>
</dbReference>
<organism evidence="2 3">
    <name type="scientific">Limulus polyphemus</name>
    <name type="common">Atlantic horseshoe crab</name>
    <dbReference type="NCBI Taxonomy" id="6850"/>
    <lineage>
        <taxon>Eukaryota</taxon>
        <taxon>Metazoa</taxon>
        <taxon>Ecdysozoa</taxon>
        <taxon>Arthropoda</taxon>
        <taxon>Chelicerata</taxon>
        <taxon>Merostomata</taxon>
        <taxon>Xiphosura</taxon>
        <taxon>Limulidae</taxon>
        <taxon>Limulus</taxon>
    </lineage>
</organism>
<dbReference type="SUPFAM" id="SSF53300">
    <property type="entry name" value="vWA-like"/>
    <property type="match status" value="1"/>
</dbReference>
<reference evidence="3" key="1">
    <citation type="submission" date="2025-08" db="UniProtKB">
        <authorList>
            <consortium name="RefSeq"/>
        </authorList>
    </citation>
    <scope>IDENTIFICATION</scope>
    <source>
        <tissue evidence="3">Muscle</tissue>
    </source>
</reference>
<feature type="domain" description="VWFA" evidence="1">
    <location>
        <begin position="233"/>
        <end position="403"/>
    </location>
</feature>
<name>A0ABM1RW62_LIMPO</name>
<proteinExistence type="predicted"/>
<dbReference type="RefSeq" id="XP_022235617.1">
    <property type="nucleotide sequence ID" value="XM_022379909.1"/>
</dbReference>
<evidence type="ECO:0000259" key="1">
    <source>
        <dbReference type="PROSITE" id="PS50234"/>
    </source>
</evidence>
<feature type="non-terminal residue" evidence="3">
    <location>
        <position position="416"/>
    </location>
</feature>
<dbReference type="PANTHER" id="PTHR10579:SF43">
    <property type="entry name" value="ZINC FINGER (C3HC4-TYPE RING FINGER) FAMILY PROTEIN"/>
    <property type="match status" value="1"/>
</dbReference>
<dbReference type="SMART" id="SM00327">
    <property type="entry name" value="VWA"/>
    <property type="match status" value="1"/>
</dbReference>
<sequence length="416" mass="46107">METKTVRALCGNPQGPVEIPSTYLLALTGQGELEWTKATRKFIQHWAKHRWGVFEEYVEPALLLAELRMAETGIPRIGIEPLFILSKVIHGVFPSVCAWPGDVRLFRRILNAGTTYNIRTNETCDPQKAVNPSSELVDKLSCTYRVNGDLASNNSDNVSLMSLVDFSRSDHFCDEDTHQKNAKHPQNILCKASIWKTISSKSVVGDLHSSRNLPRASIDTTPRFKLVRSEIPRIVIVIDISESMKGNSSRTLQSSLKRFINYLAIDRSMIAIIGFNDTAHVFADLTLVAEGRDVLSSKIPSATGGRTCISCGINRGLQILERRGGTAGGLILIFTDGIENEAFNLKNIVTKVSNSGVRVGTFALSHKVDVQLDFLATVSHGKSYIIPNEDAMLLMDEALLDIVNFAHRGEIPYRLW</sequence>
<protein>
    <submittedName>
        <fullName evidence="3">Uncharacterized protein LOC111083401</fullName>
    </submittedName>
</protein>
<dbReference type="GeneID" id="111083401"/>
<dbReference type="InterPro" id="IPR036465">
    <property type="entry name" value="vWFA_dom_sf"/>
</dbReference>
<dbReference type="InterPro" id="IPR051266">
    <property type="entry name" value="CLCR"/>
</dbReference>
<dbReference type="CDD" id="cd00198">
    <property type="entry name" value="vWFA"/>
    <property type="match status" value="1"/>
</dbReference>
<dbReference type="Proteomes" id="UP000694941">
    <property type="component" value="Unplaced"/>
</dbReference>
<dbReference type="Gene3D" id="3.40.50.410">
    <property type="entry name" value="von Willebrand factor, type A domain"/>
    <property type="match status" value="1"/>
</dbReference>
<keyword evidence="2" id="KW-1185">Reference proteome</keyword>
<evidence type="ECO:0000313" key="2">
    <source>
        <dbReference type="Proteomes" id="UP000694941"/>
    </source>
</evidence>
<dbReference type="PROSITE" id="PS50234">
    <property type="entry name" value="VWFA"/>
    <property type="match status" value="1"/>
</dbReference>
<gene>
    <name evidence="3" type="primary">LOC111083401</name>
</gene>
<dbReference type="Pfam" id="PF00092">
    <property type="entry name" value="VWA"/>
    <property type="match status" value="1"/>
</dbReference>
<evidence type="ECO:0000313" key="3">
    <source>
        <dbReference type="RefSeq" id="XP_022235617.1"/>
    </source>
</evidence>
<accession>A0ABM1RW62</accession>
<dbReference type="InterPro" id="IPR002035">
    <property type="entry name" value="VWF_A"/>
</dbReference>